<proteinExistence type="predicted"/>
<reference evidence="3" key="1">
    <citation type="journal article" date="2019" name="Int. J. Syst. Evol. Microbiol.">
        <title>The Global Catalogue of Microorganisms (GCM) 10K type strain sequencing project: providing services to taxonomists for standard genome sequencing and annotation.</title>
        <authorList>
            <consortium name="The Broad Institute Genomics Platform"/>
            <consortium name="The Broad Institute Genome Sequencing Center for Infectious Disease"/>
            <person name="Wu L."/>
            <person name="Ma J."/>
        </authorList>
    </citation>
    <scope>NUCLEOTIDE SEQUENCE [LARGE SCALE GENOMIC DNA]</scope>
    <source>
        <strain evidence="3">KCTC 23916</strain>
    </source>
</reference>
<dbReference type="EMBL" id="BMYT01000003">
    <property type="protein sequence ID" value="GGX13146.1"/>
    <property type="molecule type" value="Genomic_DNA"/>
</dbReference>
<gene>
    <name evidence="2" type="ORF">GCM10011282_19100</name>
</gene>
<organism evidence="2 3">
    <name type="scientific">Undibacterium macrobrachii</name>
    <dbReference type="NCBI Taxonomy" id="1119058"/>
    <lineage>
        <taxon>Bacteria</taxon>
        <taxon>Pseudomonadati</taxon>
        <taxon>Pseudomonadota</taxon>
        <taxon>Betaproteobacteria</taxon>
        <taxon>Burkholderiales</taxon>
        <taxon>Oxalobacteraceae</taxon>
        <taxon>Undibacterium</taxon>
    </lineage>
</organism>
<evidence type="ECO:0000313" key="3">
    <source>
        <dbReference type="Proteomes" id="UP000620127"/>
    </source>
</evidence>
<name>A0ABQ2XEV0_9BURK</name>
<sequence>MAAKFKRFLKKDIVSGKEELPEELLFLSKFNFFAVAEQRLQGVREWYVELQGARLKSLLDAKKKLNAARLENRNIGAENHKLQGQVTSLELSLSKSKNAYKLLTQSSNEKLDEMRNQKVEEADIVKNDRIRELEGEVTQLRKDYEALELNNERLLKNIEEDSRPERFKRSPKSSVVVMQESGAQLNSLALQGGAAGLMTK</sequence>
<keyword evidence="1" id="KW-0175">Coiled coil</keyword>
<dbReference type="Proteomes" id="UP000620127">
    <property type="component" value="Unassembled WGS sequence"/>
</dbReference>
<protein>
    <submittedName>
        <fullName evidence="2">Uncharacterized protein</fullName>
    </submittedName>
</protein>
<keyword evidence="3" id="KW-1185">Reference proteome</keyword>
<evidence type="ECO:0000313" key="2">
    <source>
        <dbReference type="EMBL" id="GGX13146.1"/>
    </source>
</evidence>
<accession>A0ABQ2XEV0</accession>
<evidence type="ECO:0000256" key="1">
    <source>
        <dbReference type="SAM" id="Coils"/>
    </source>
</evidence>
<comment type="caution">
    <text evidence="2">The sequence shown here is derived from an EMBL/GenBank/DDBJ whole genome shotgun (WGS) entry which is preliminary data.</text>
</comment>
<feature type="coiled-coil region" evidence="1">
    <location>
        <begin position="130"/>
        <end position="157"/>
    </location>
</feature>